<dbReference type="Pfam" id="PF02113">
    <property type="entry name" value="Peptidase_S13"/>
    <property type="match status" value="1"/>
</dbReference>
<dbReference type="InterPro" id="IPR000667">
    <property type="entry name" value="Peptidase_S13"/>
</dbReference>
<dbReference type="GO" id="GO:0006508">
    <property type="term" value="P:proteolysis"/>
    <property type="evidence" value="ECO:0007669"/>
    <property type="project" value="InterPro"/>
</dbReference>
<dbReference type="InterPro" id="IPR012338">
    <property type="entry name" value="Beta-lactam/transpept-like"/>
</dbReference>
<comment type="similarity">
    <text evidence="1">Belongs to the peptidase S13 family.</text>
</comment>
<evidence type="ECO:0000256" key="1">
    <source>
        <dbReference type="ARBA" id="ARBA00006096"/>
    </source>
</evidence>
<keyword evidence="2" id="KW-0378">Hydrolase</keyword>
<dbReference type="Gene3D" id="3.50.80.20">
    <property type="entry name" value="D-Ala-D-Ala carboxypeptidase C, peptidase S13"/>
    <property type="match status" value="1"/>
</dbReference>
<dbReference type="AlphaFoldDB" id="A0A382VCR1"/>
<evidence type="ECO:0000256" key="2">
    <source>
        <dbReference type="ARBA" id="ARBA00022801"/>
    </source>
</evidence>
<accession>A0A382VCR1</accession>
<dbReference type="PANTHER" id="PTHR30023:SF0">
    <property type="entry name" value="PENICILLIN-SENSITIVE CARBOXYPEPTIDASE A"/>
    <property type="match status" value="1"/>
</dbReference>
<feature type="non-terminal residue" evidence="3">
    <location>
        <position position="1"/>
    </location>
</feature>
<gene>
    <name evidence="3" type="ORF">METZ01_LOCUS397094</name>
</gene>
<reference evidence="3" key="1">
    <citation type="submission" date="2018-05" db="EMBL/GenBank/DDBJ databases">
        <authorList>
            <person name="Lanie J.A."/>
            <person name="Ng W.-L."/>
            <person name="Kazmierczak K.M."/>
            <person name="Andrzejewski T.M."/>
            <person name="Davidsen T.M."/>
            <person name="Wayne K.J."/>
            <person name="Tettelin H."/>
            <person name="Glass J.I."/>
            <person name="Rusch D."/>
            <person name="Podicherti R."/>
            <person name="Tsui H.-C.T."/>
            <person name="Winkler M.E."/>
        </authorList>
    </citation>
    <scope>NUCLEOTIDE SEQUENCE</scope>
</reference>
<dbReference type="GO" id="GO:0000270">
    <property type="term" value="P:peptidoglycan metabolic process"/>
    <property type="evidence" value="ECO:0007669"/>
    <property type="project" value="TreeGrafter"/>
</dbReference>
<name>A0A382VCR1_9ZZZZ</name>
<dbReference type="PANTHER" id="PTHR30023">
    <property type="entry name" value="D-ALANYL-D-ALANINE CARBOXYPEPTIDASE"/>
    <property type="match status" value="1"/>
</dbReference>
<dbReference type="GO" id="GO:0004185">
    <property type="term" value="F:serine-type carboxypeptidase activity"/>
    <property type="evidence" value="ECO:0007669"/>
    <property type="project" value="InterPro"/>
</dbReference>
<dbReference type="Gene3D" id="3.40.710.10">
    <property type="entry name" value="DD-peptidase/beta-lactamase superfamily"/>
    <property type="match status" value="1"/>
</dbReference>
<proteinExistence type="inferred from homology"/>
<organism evidence="3">
    <name type="scientific">marine metagenome</name>
    <dbReference type="NCBI Taxonomy" id="408172"/>
    <lineage>
        <taxon>unclassified sequences</taxon>
        <taxon>metagenomes</taxon>
        <taxon>ecological metagenomes</taxon>
    </lineage>
</organism>
<protein>
    <submittedName>
        <fullName evidence="3">Uncharacterized protein</fullName>
    </submittedName>
</protein>
<dbReference type="EMBL" id="UINC01150923">
    <property type="protein sequence ID" value="SVD44240.1"/>
    <property type="molecule type" value="Genomic_DNA"/>
</dbReference>
<evidence type="ECO:0000313" key="3">
    <source>
        <dbReference type="EMBL" id="SVD44240.1"/>
    </source>
</evidence>
<feature type="non-terminal residue" evidence="3">
    <location>
        <position position="155"/>
    </location>
</feature>
<dbReference type="SUPFAM" id="SSF56601">
    <property type="entry name" value="beta-lactamase/transpeptidase-like"/>
    <property type="match status" value="1"/>
</dbReference>
<sequence length="155" mass="16866">VSYKLARPIDWSRLLAITTSIAVAVLTVTGCASRLPTATAFPGTSTSSVLDTPALARLHRILDKTLYSAPLETTLWGVDVRSIDRHEQIFTRNPDVLLTPASTLKIITLAVASQQLGWNDRFETVLFTNGRIEQNVLHGDLIARGSGDPTIDNDV</sequence>